<protein>
    <recommendedName>
        <fullName evidence="3">HEPN domain-containing protein</fullName>
    </recommendedName>
</protein>
<evidence type="ECO:0000313" key="1">
    <source>
        <dbReference type="EMBL" id="WXB14543.1"/>
    </source>
</evidence>
<dbReference type="EMBL" id="CP089984">
    <property type="protein sequence ID" value="WXB14543.1"/>
    <property type="molecule type" value="Genomic_DNA"/>
</dbReference>
<accession>A0ABZ2LUE2</accession>
<reference evidence="1 2" key="1">
    <citation type="submission" date="2021-12" db="EMBL/GenBank/DDBJ databases">
        <title>Discovery of the Pendulisporaceae a myxobacterial family with distinct sporulation behavior and unique specialized metabolism.</title>
        <authorList>
            <person name="Garcia R."/>
            <person name="Popoff A."/>
            <person name="Bader C.D."/>
            <person name="Loehr J."/>
            <person name="Walesch S."/>
            <person name="Walt C."/>
            <person name="Boldt J."/>
            <person name="Bunk B."/>
            <person name="Haeckl F.J.F.P.J."/>
            <person name="Gunesch A.P."/>
            <person name="Birkelbach J."/>
            <person name="Nuebel U."/>
            <person name="Pietschmann T."/>
            <person name="Bach T."/>
            <person name="Mueller R."/>
        </authorList>
    </citation>
    <scope>NUCLEOTIDE SEQUENCE [LARGE SCALE GENOMIC DNA]</scope>
    <source>
        <strain evidence="1 2">MSr11954</strain>
    </source>
</reference>
<keyword evidence="2" id="KW-1185">Reference proteome</keyword>
<proteinExistence type="predicted"/>
<name>A0ABZ2LUE2_9BACT</name>
<dbReference type="Proteomes" id="UP001370348">
    <property type="component" value="Chromosome"/>
</dbReference>
<evidence type="ECO:0000313" key="2">
    <source>
        <dbReference type="Proteomes" id="UP001370348"/>
    </source>
</evidence>
<organism evidence="1 2">
    <name type="scientific">Pendulispora albinea</name>
    <dbReference type="NCBI Taxonomy" id="2741071"/>
    <lineage>
        <taxon>Bacteria</taxon>
        <taxon>Pseudomonadati</taxon>
        <taxon>Myxococcota</taxon>
        <taxon>Myxococcia</taxon>
        <taxon>Myxococcales</taxon>
        <taxon>Sorangiineae</taxon>
        <taxon>Pendulisporaceae</taxon>
        <taxon>Pendulispora</taxon>
    </lineage>
</organism>
<dbReference type="RefSeq" id="WP_394824165.1">
    <property type="nucleotide sequence ID" value="NZ_CP089984.1"/>
</dbReference>
<evidence type="ECO:0008006" key="3">
    <source>
        <dbReference type="Google" id="ProtNLM"/>
    </source>
</evidence>
<sequence length="149" mass="16767">MSNLSWNDDDHPEAAAKHLHDAEVLLHAARFDGAGYLSGYVVECALKTVFLFDQVMQHGTTCLTKAHRQVAMKPFGHNLAALAALTFGPHGAQYMPDLSLSPSVVQRWKETIRYRCQGTIKEDEAVAWYWWASFVYAESVLRMRLDGVL</sequence>
<gene>
    <name evidence="1" type="ORF">LZC94_42805</name>
</gene>